<dbReference type="EMBL" id="JTDF01005278">
    <property type="protein sequence ID" value="KAF8566332.1"/>
    <property type="molecule type" value="Genomic_DNA"/>
</dbReference>
<dbReference type="OrthoDB" id="6581954at2759"/>
<evidence type="ECO:0000256" key="2">
    <source>
        <dbReference type="ARBA" id="ARBA00022448"/>
    </source>
</evidence>
<feature type="transmembrane region" description="Helical" evidence="7">
    <location>
        <begin position="121"/>
        <end position="140"/>
    </location>
</feature>
<comment type="caution">
    <text evidence="8">The sequence shown here is derived from an EMBL/GenBank/DDBJ whole genome shotgun (WGS) entry which is preliminary data.</text>
</comment>
<keyword evidence="3 7" id="KW-0812">Transmembrane</keyword>
<dbReference type="InterPro" id="IPR037272">
    <property type="entry name" value="SNS_sf"/>
</dbReference>
<evidence type="ECO:0000256" key="1">
    <source>
        <dbReference type="ARBA" id="ARBA00004141"/>
    </source>
</evidence>
<sequence>NSYWPLLTQLLAILLTSGFLFGGIRWIERANLFLVPLLLLIIVFTFVWSLTRDYAEIGIAYLFTPSWESFANPGLWIAAAGQNAFDTSCGMASLMTYATFMGRSASIVRYSVTIPLINNLVSFYASIMLFSTVFSTLITTNPTLTRTAILKLIQTAGPGSTGLTFTCFMVPIQTVMLLVWWIYEQIQHDPSWFKLSLSSLMGTLFEWLITLILLMLVNIIAVCLRRNVFVRIRTTGCDPHDPKTYENLDDITMEGIRFVNEF</sequence>
<dbReference type="GO" id="GO:0046872">
    <property type="term" value="F:metal ion binding"/>
    <property type="evidence" value="ECO:0007669"/>
    <property type="project" value="UniProtKB-KW"/>
</dbReference>
<feature type="binding site" evidence="6">
    <location>
        <position position="118"/>
    </location>
    <ligand>
        <name>Na(+)</name>
        <dbReference type="ChEBI" id="CHEBI:29101"/>
        <label>1</label>
    </ligand>
</feature>
<dbReference type="PANTHER" id="PTHR42948">
    <property type="entry name" value="TRANSPORTER"/>
    <property type="match status" value="1"/>
</dbReference>
<evidence type="ECO:0000256" key="4">
    <source>
        <dbReference type="ARBA" id="ARBA00022989"/>
    </source>
</evidence>
<dbReference type="InterPro" id="IPR000175">
    <property type="entry name" value="Na/ntran_symport"/>
</dbReference>
<name>A0A8T0DG08_9TREM</name>
<feature type="transmembrane region" description="Helical" evidence="7">
    <location>
        <begin position="6"/>
        <end position="24"/>
    </location>
</feature>
<feature type="transmembrane region" description="Helical" evidence="7">
    <location>
        <begin position="203"/>
        <end position="224"/>
    </location>
</feature>
<keyword evidence="9" id="KW-1185">Reference proteome</keyword>
<evidence type="ECO:0000313" key="9">
    <source>
        <dbReference type="Proteomes" id="UP000699462"/>
    </source>
</evidence>
<evidence type="ECO:0000256" key="3">
    <source>
        <dbReference type="ARBA" id="ARBA00022692"/>
    </source>
</evidence>
<proteinExistence type="predicted"/>
<dbReference type="PANTHER" id="PTHR42948:SF1">
    <property type="entry name" value="TRANSPORTER"/>
    <property type="match status" value="1"/>
</dbReference>
<dbReference type="AlphaFoldDB" id="A0A8T0DG08"/>
<keyword evidence="4 7" id="KW-1133">Transmembrane helix</keyword>
<evidence type="ECO:0000256" key="6">
    <source>
        <dbReference type="PIRSR" id="PIRSR600175-1"/>
    </source>
</evidence>
<evidence type="ECO:0000256" key="7">
    <source>
        <dbReference type="SAM" id="Phobius"/>
    </source>
</evidence>
<keyword evidence="6" id="KW-0915">Sodium</keyword>
<feature type="non-terminal residue" evidence="8">
    <location>
        <position position="1"/>
    </location>
</feature>
<feature type="transmembrane region" description="Helical" evidence="7">
    <location>
        <begin position="31"/>
        <end position="51"/>
    </location>
</feature>
<dbReference type="Pfam" id="PF00209">
    <property type="entry name" value="SNF"/>
    <property type="match status" value="1"/>
</dbReference>
<keyword evidence="5 7" id="KW-0472">Membrane</keyword>
<dbReference type="PROSITE" id="PS50267">
    <property type="entry name" value="NA_NEUROTRAN_SYMP_3"/>
    <property type="match status" value="1"/>
</dbReference>
<accession>A0A8T0DG08</accession>
<gene>
    <name evidence="8" type="ORF">P879_07788</name>
</gene>
<evidence type="ECO:0000313" key="8">
    <source>
        <dbReference type="EMBL" id="KAF8566332.1"/>
    </source>
</evidence>
<keyword evidence="2" id="KW-0813">Transport</keyword>
<evidence type="ECO:0000256" key="5">
    <source>
        <dbReference type="ARBA" id="ARBA00023136"/>
    </source>
</evidence>
<comment type="subcellular location">
    <subcellularLocation>
        <location evidence="1">Membrane</location>
        <topology evidence="1">Multi-pass membrane protein</topology>
    </subcellularLocation>
</comment>
<dbReference type="Proteomes" id="UP000699462">
    <property type="component" value="Unassembled WGS sequence"/>
</dbReference>
<protein>
    <submittedName>
        <fullName evidence="8">Uncharacterized protein</fullName>
    </submittedName>
</protein>
<keyword evidence="6" id="KW-0479">Metal-binding</keyword>
<organism evidence="8 9">
    <name type="scientific">Paragonimus westermani</name>
    <dbReference type="NCBI Taxonomy" id="34504"/>
    <lineage>
        <taxon>Eukaryota</taxon>
        <taxon>Metazoa</taxon>
        <taxon>Spiralia</taxon>
        <taxon>Lophotrochozoa</taxon>
        <taxon>Platyhelminthes</taxon>
        <taxon>Trematoda</taxon>
        <taxon>Digenea</taxon>
        <taxon>Plagiorchiida</taxon>
        <taxon>Troglotremata</taxon>
        <taxon>Troglotrematidae</taxon>
        <taxon>Paragonimus</taxon>
    </lineage>
</organism>
<feature type="transmembrane region" description="Helical" evidence="7">
    <location>
        <begin position="161"/>
        <end position="183"/>
    </location>
</feature>
<dbReference type="GO" id="GO:0016020">
    <property type="term" value="C:membrane"/>
    <property type="evidence" value="ECO:0007669"/>
    <property type="project" value="UniProtKB-SubCell"/>
</dbReference>
<reference evidence="8 9" key="1">
    <citation type="submission" date="2019-07" db="EMBL/GenBank/DDBJ databases">
        <title>Annotation for the trematode Paragonimus westermani.</title>
        <authorList>
            <person name="Choi Y.-J."/>
        </authorList>
    </citation>
    <scope>NUCLEOTIDE SEQUENCE [LARGE SCALE GENOMIC DNA]</scope>
    <source>
        <strain evidence="8">180907_Pwestermani</strain>
    </source>
</reference>
<dbReference type="SUPFAM" id="SSF161070">
    <property type="entry name" value="SNF-like"/>
    <property type="match status" value="1"/>
</dbReference>